<dbReference type="RefSeq" id="WP_343915797.1">
    <property type="nucleotide sequence ID" value="NZ_BAAAJT010000002.1"/>
</dbReference>
<proteinExistence type="predicted"/>
<feature type="signal peptide" evidence="1">
    <location>
        <begin position="1"/>
        <end position="30"/>
    </location>
</feature>
<keyword evidence="4" id="KW-1185">Reference proteome</keyword>
<evidence type="ECO:0000259" key="2">
    <source>
        <dbReference type="Pfam" id="PF10091"/>
    </source>
</evidence>
<protein>
    <submittedName>
        <fullName evidence="3">Glucoamylase family protein</fullName>
    </submittedName>
</protein>
<evidence type="ECO:0000313" key="3">
    <source>
        <dbReference type="EMBL" id="MFD1945312.1"/>
    </source>
</evidence>
<name>A0ABW4THU6_9ACTN</name>
<dbReference type="PROSITE" id="PS51318">
    <property type="entry name" value="TAT"/>
    <property type="match status" value="1"/>
</dbReference>
<feature type="chain" id="PRO_5045104306" evidence="1">
    <location>
        <begin position="31"/>
        <end position="529"/>
    </location>
</feature>
<accession>A0ABW4THU6</accession>
<keyword evidence="1" id="KW-0732">Signal</keyword>
<dbReference type="Pfam" id="PF10091">
    <property type="entry name" value="Glycoamylase"/>
    <property type="match status" value="1"/>
</dbReference>
<dbReference type="Gene3D" id="1.50.10.140">
    <property type="match status" value="1"/>
</dbReference>
<sequence>MKIQFRRSLLAAAAVGAVLVSSSPYVPTLAAEDSAPAPAPATDTTAVLEGYAADTWASVDAMVVDRTGLPADNVGGRLKPGSRSTFTSPTNIGAYLWSTVAARDTGLIGAKDARKRMARTIATVGKLEKHEPSGQFYNWYDPRTREKLRVWPESGDEVQPFMSSVDNGWLATGLLLAARAEPAVADEADAIREDMDFGCYYNEAEGQGGQIRGGFWDEDFGDPVRVKGDYCGMGEDVWYTGHHYGAFNTEPRMASYLGIAEGQIPQKHYYGTFRTFPATDNCDWAWTEAPPTGEWRTYTAGGEDVDVFEGALDYRGMKVVPTWGGSMFEALMVPLFVPEETWGARSWGVNHPLYVQGQIEHGLEETDYGYWGFSPSNNPAGGYREYGVDALGLDGPGYTSDQERTDWEQPWEGCRDGEPAPTAADYGDGVVTPHASFLALRYAPEAAMENLANLREDFDAYGPGGFYDAVAVESGQVSKRYLSLDQGMVMAALGNALAGDDMRDYVTPGGLTEQVKPLMEQEVFGASPR</sequence>
<reference evidence="4" key="1">
    <citation type="journal article" date="2019" name="Int. J. Syst. Evol. Microbiol.">
        <title>The Global Catalogue of Microorganisms (GCM) 10K type strain sequencing project: providing services to taxonomists for standard genome sequencing and annotation.</title>
        <authorList>
            <consortium name="The Broad Institute Genomics Platform"/>
            <consortium name="The Broad Institute Genome Sequencing Center for Infectious Disease"/>
            <person name="Wu L."/>
            <person name="Ma J."/>
        </authorList>
    </citation>
    <scope>NUCLEOTIDE SEQUENCE [LARGE SCALE GENOMIC DNA]</scope>
    <source>
        <strain evidence="4">CGMCC 1.12477</strain>
    </source>
</reference>
<comment type="caution">
    <text evidence="3">The sequence shown here is derived from an EMBL/GenBank/DDBJ whole genome shotgun (WGS) entry which is preliminary data.</text>
</comment>
<dbReference type="InterPro" id="IPR006311">
    <property type="entry name" value="TAT_signal"/>
</dbReference>
<dbReference type="InterPro" id="IPR019282">
    <property type="entry name" value="Glycoamylase-like_cons_dom"/>
</dbReference>
<gene>
    <name evidence="3" type="ORF">ACFSDE_00785</name>
</gene>
<organism evidence="3 4">
    <name type="scientific">Nocardioides aestuarii</name>
    <dbReference type="NCBI Taxonomy" id="252231"/>
    <lineage>
        <taxon>Bacteria</taxon>
        <taxon>Bacillati</taxon>
        <taxon>Actinomycetota</taxon>
        <taxon>Actinomycetes</taxon>
        <taxon>Propionibacteriales</taxon>
        <taxon>Nocardioidaceae</taxon>
        <taxon>Nocardioides</taxon>
    </lineage>
</organism>
<evidence type="ECO:0000256" key="1">
    <source>
        <dbReference type="SAM" id="SignalP"/>
    </source>
</evidence>
<dbReference type="EMBL" id="JBHUGD010000001">
    <property type="protein sequence ID" value="MFD1945312.1"/>
    <property type="molecule type" value="Genomic_DNA"/>
</dbReference>
<feature type="domain" description="Glycoamylase-like" evidence="2">
    <location>
        <begin position="309"/>
        <end position="497"/>
    </location>
</feature>
<evidence type="ECO:0000313" key="4">
    <source>
        <dbReference type="Proteomes" id="UP001597351"/>
    </source>
</evidence>
<dbReference type="Proteomes" id="UP001597351">
    <property type="component" value="Unassembled WGS sequence"/>
</dbReference>